<keyword evidence="2" id="KW-0472">Membrane</keyword>
<evidence type="ECO:0000313" key="4">
    <source>
        <dbReference type="Proteomes" id="UP000289954"/>
    </source>
</evidence>
<keyword evidence="2" id="KW-1133">Transmembrane helix</keyword>
<sequence length="248" mass="25972">MTTARAAARVVLRDVGATVRRSDVALVYGGLVTLGALVMAFLPDATAAAVTAHVSGNLDNLRERPVEALVASAFVLPHLSNLLLVVVLVIAVGYAQRWLGRAATVAVMVAGQVGASLVVGAVLTTGIARGWLSPTIAGVSDVGVSYVVAGVTGVLVARVPRRWRWWYLGVLLAAWVLPGVWQRTFTDVGHATALVIGLLLAFVLGRAVAAAATTHGWRPGWARGDDRHSPFTPDRDERPGGSRGPDQP</sequence>
<dbReference type="InterPro" id="IPR046862">
    <property type="entry name" value="Rhomboid_2"/>
</dbReference>
<dbReference type="Proteomes" id="UP000289954">
    <property type="component" value="Unassembled WGS sequence"/>
</dbReference>
<accession>A0A402DVY3</accession>
<evidence type="ECO:0000313" key="3">
    <source>
        <dbReference type="EMBL" id="GCE78242.1"/>
    </source>
</evidence>
<reference evidence="3 4" key="1">
    <citation type="submission" date="2019-01" db="EMBL/GenBank/DDBJ databases">
        <title>Draft genome sequence of Cellulomonas takizawaensis strain TKZ-21.</title>
        <authorList>
            <person name="Yamamura H."/>
            <person name="Hayashi T."/>
            <person name="Hamada M."/>
            <person name="Serisawa Y."/>
            <person name="Matsuyama K."/>
            <person name="Nakagawa Y."/>
            <person name="Otoguro M."/>
            <person name="Yanagida F."/>
            <person name="Hayakawa M."/>
        </authorList>
    </citation>
    <scope>NUCLEOTIDE SEQUENCE [LARGE SCALE GENOMIC DNA]</scope>
    <source>
        <strain evidence="3 4">NBRC12680</strain>
    </source>
</reference>
<dbReference type="OrthoDB" id="4827451at2"/>
<evidence type="ECO:0000256" key="1">
    <source>
        <dbReference type="SAM" id="MobiDB-lite"/>
    </source>
</evidence>
<comment type="caution">
    <text evidence="3">The sequence shown here is derived from an EMBL/GenBank/DDBJ whole genome shotgun (WGS) entry which is preliminary data.</text>
</comment>
<feature type="transmembrane region" description="Helical" evidence="2">
    <location>
        <begin position="193"/>
        <end position="213"/>
    </location>
</feature>
<dbReference type="AlphaFoldDB" id="A0A402DVY3"/>
<protein>
    <recommendedName>
        <fullName evidence="5">Peptidase S54 rhomboid domain-containing protein</fullName>
    </recommendedName>
</protein>
<dbReference type="EMBL" id="BIMR01000347">
    <property type="protein sequence ID" value="GCE78242.1"/>
    <property type="molecule type" value="Genomic_DNA"/>
</dbReference>
<evidence type="ECO:0008006" key="5">
    <source>
        <dbReference type="Google" id="ProtNLM"/>
    </source>
</evidence>
<feature type="compositionally biased region" description="Basic and acidic residues" evidence="1">
    <location>
        <begin position="223"/>
        <end position="240"/>
    </location>
</feature>
<feature type="transmembrane region" description="Helical" evidence="2">
    <location>
        <begin position="26"/>
        <end position="50"/>
    </location>
</feature>
<dbReference type="RefSeq" id="WP_130782899.1">
    <property type="nucleotide sequence ID" value="NZ_BIMR01000347.1"/>
</dbReference>
<feature type="transmembrane region" description="Helical" evidence="2">
    <location>
        <begin position="135"/>
        <end position="157"/>
    </location>
</feature>
<organism evidence="3 4">
    <name type="scientific">Cellulomonas biazotea</name>
    <dbReference type="NCBI Taxonomy" id="1709"/>
    <lineage>
        <taxon>Bacteria</taxon>
        <taxon>Bacillati</taxon>
        <taxon>Actinomycetota</taxon>
        <taxon>Actinomycetes</taxon>
        <taxon>Micrococcales</taxon>
        <taxon>Cellulomonadaceae</taxon>
        <taxon>Cellulomonas</taxon>
    </lineage>
</organism>
<keyword evidence="2" id="KW-0812">Transmembrane</keyword>
<feature type="transmembrane region" description="Helical" evidence="2">
    <location>
        <begin position="164"/>
        <end position="181"/>
    </location>
</feature>
<proteinExistence type="predicted"/>
<feature type="region of interest" description="Disordered" evidence="1">
    <location>
        <begin position="219"/>
        <end position="248"/>
    </location>
</feature>
<feature type="transmembrane region" description="Helical" evidence="2">
    <location>
        <begin position="102"/>
        <end position="123"/>
    </location>
</feature>
<keyword evidence="4" id="KW-1185">Reference proteome</keyword>
<gene>
    <name evidence="3" type="ORF">CBZ_32980</name>
</gene>
<dbReference type="Pfam" id="PF20401">
    <property type="entry name" value="Rhomboid_2"/>
    <property type="match status" value="1"/>
</dbReference>
<name>A0A402DVY3_9CELL</name>
<feature type="transmembrane region" description="Helical" evidence="2">
    <location>
        <begin position="70"/>
        <end position="95"/>
    </location>
</feature>
<evidence type="ECO:0000256" key="2">
    <source>
        <dbReference type="SAM" id="Phobius"/>
    </source>
</evidence>